<dbReference type="Proteomes" id="UP001557470">
    <property type="component" value="Unassembled WGS sequence"/>
</dbReference>
<dbReference type="AlphaFoldDB" id="A0ABD0XHU7"/>
<feature type="transmembrane region" description="Helical" evidence="1">
    <location>
        <begin position="76"/>
        <end position="97"/>
    </location>
</feature>
<keyword evidence="3" id="KW-1185">Reference proteome</keyword>
<organism evidence="2 3">
    <name type="scientific">Umbra pygmaea</name>
    <name type="common">Eastern mudminnow</name>
    <dbReference type="NCBI Taxonomy" id="75934"/>
    <lineage>
        <taxon>Eukaryota</taxon>
        <taxon>Metazoa</taxon>
        <taxon>Chordata</taxon>
        <taxon>Craniata</taxon>
        <taxon>Vertebrata</taxon>
        <taxon>Euteleostomi</taxon>
        <taxon>Actinopterygii</taxon>
        <taxon>Neopterygii</taxon>
        <taxon>Teleostei</taxon>
        <taxon>Protacanthopterygii</taxon>
        <taxon>Esociformes</taxon>
        <taxon>Umbridae</taxon>
        <taxon>Umbra</taxon>
    </lineage>
</organism>
<proteinExistence type="predicted"/>
<reference evidence="2 3" key="1">
    <citation type="submission" date="2024-06" db="EMBL/GenBank/DDBJ databases">
        <authorList>
            <person name="Pan Q."/>
            <person name="Wen M."/>
            <person name="Jouanno E."/>
            <person name="Zahm M."/>
            <person name="Klopp C."/>
            <person name="Cabau C."/>
            <person name="Louis A."/>
            <person name="Berthelot C."/>
            <person name="Parey E."/>
            <person name="Roest Crollius H."/>
            <person name="Montfort J."/>
            <person name="Robinson-Rechavi M."/>
            <person name="Bouchez O."/>
            <person name="Lampietro C."/>
            <person name="Lopez Roques C."/>
            <person name="Donnadieu C."/>
            <person name="Postlethwait J."/>
            <person name="Bobe J."/>
            <person name="Verreycken H."/>
            <person name="Guiguen Y."/>
        </authorList>
    </citation>
    <scope>NUCLEOTIDE SEQUENCE [LARGE SCALE GENOMIC DNA]</scope>
    <source>
        <strain evidence="2">Up_M1</strain>
        <tissue evidence="2">Testis</tissue>
    </source>
</reference>
<keyword evidence="1" id="KW-1133">Transmembrane helix</keyword>
<accession>A0ABD0XHU7</accession>
<dbReference type="EMBL" id="JAGEUA010000001">
    <property type="protein sequence ID" value="KAL1021023.1"/>
    <property type="molecule type" value="Genomic_DNA"/>
</dbReference>
<comment type="caution">
    <text evidence="2">The sequence shown here is derived from an EMBL/GenBank/DDBJ whole genome shotgun (WGS) entry which is preliminary data.</text>
</comment>
<evidence type="ECO:0000256" key="1">
    <source>
        <dbReference type="SAM" id="Phobius"/>
    </source>
</evidence>
<name>A0ABD0XHU7_UMBPY</name>
<evidence type="ECO:0000313" key="3">
    <source>
        <dbReference type="Proteomes" id="UP001557470"/>
    </source>
</evidence>
<keyword evidence="1" id="KW-0472">Membrane</keyword>
<sequence length="185" mass="20099">MTDFKEHPRSVAKDNNILLVKMGSNYSSTKATKAPTTVKATTTTTAPTVIASTVTTAPTVMPTTSFLDQLPTAEQIIIATCICLLITVVLGLFVYLLKKKNSLACDSKAKHLNYETNIGHISQMIGFANEHKNVNAEASKAQLMDDCVIYSDLIILTANTKPIPATDNTEYACVRIWTSEDLDAN</sequence>
<gene>
    <name evidence="2" type="ORF">UPYG_G00007700</name>
</gene>
<protein>
    <submittedName>
        <fullName evidence="2">Uncharacterized protein</fullName>
    </submittedName>
</protein>
<evidence type="ECO:0000313" key="2">
    <source>
        <dbReference type="EMBL" id="KAL1021023.1"/>
    </source>
</evidence>
<keyword evidence="1" id="KW-0812">Transmembrane</keyword>